<dbReference type="PANTHER" id="PTHR15394:SF3">
    <property type="entry name" value="SERINE HYDROLASE RBBP9"/>
    <property type="match status" value="1"/>
</dbReference>
<dbReference type="PANTHER" id="PTHR15394">
    <property type="entry name" value="SERINE HYDROLASE RBBP9"/>
    <property type="match status" value="1"/>
</dbReference>
<protein>
    <recommendedName>
        <fullName evidence="3">YdeN-like protein</fullName>
    </recommendedName>
</protein>
<dbReference type="Gene3D" id="3.40.50.1820">
    <property type="entry name" value="alpha/beta hydrolase"/>
    <property type="match status" value="1"/>
</dbReference>
<reference evidence="1 2" key="1">
    <citation type="journal article" date="2015" name="Nature">
        <title>rRNA introns, odd ribosomes, and small enigmatic genomes across a large radiation of phyla.</title>
        <authorList>
            <person name="Brown C.T."/>
            <person name="Hug L.A."/>
            <person name="Thomas B.C."/>
            <person name="Sharon I."/>
            <person name="Castelle C.J."/>
            <person name="Singh A."/>
            <person name="Wilkins M.J."/>
            <person name="Williams K.H."/>
            <person name="Banfield J.F."/>
        </authorList>
    </citation>
    <scope>NUCLEOTIDE SEQUENCE [LARGE SCALE GENOMIC DNA]</scope>
</reference>
<dbReference type="GO" id="GO:0016787">
    <property type="term" value="F:hydrolase activity"/>
    <property type="evidence" value="ECO:0007669"/>
    <property type="project" value="InterPro"/>
</dbReference>
<gene>
    <name evidence="1" type="ORF">US40_C0003G0029</name>
</gene>
<dbReference type="SUPFAM" id="SSF53474">
    <property type="entry name" value="alpha/beta-Hydrolases"/>
    <property type="match status" value="1"/>
</dbReference>
<dbReference type="AlphaFoldDB" id="A0A0G0G865"/>
<evidence type="ECO:0008006" key="3">
    <source>
        <dbReference type="Google" id="ProtNLM"/>
    </source>
</evidence>
<dbReference type="Pfam" id="PF06821">
    <property type="entry name" value="Ser_hydrolase"/>
    <property type="match status" value="1"/>
</dbReference>
<organism evidence="1 2">
    <name type="scientific">Candidatus Roizmanbacteria bacterium GW2011_GWC2_37_13</name>
    <dbReference type="NCBI Taxonomy" id="1618486"/>
    <lineage>
        <taxon>Bacteria</taxon>
        <taxon>Candidatus Roizmaniibacteriota</taxon>
    </lineage>
</organism>
<proteinExistence type="predicted"/>
<evidence type="ECO:0000313" key="2">
    <source>
        <dbReference type="Proteomes" id="UP000034917"/>
    </source>
</evidence>
<comment type="caution">
    <text evidence="1">The sequence shown here is derived from an EMBL/GenBank/DDBJ whole genome shotgun (WGS) entry which is preliminary data.</text>
</comment>
<name>A0A0G0G865_9BACT</name>
<dbReference type="InterPro" id="IPR010662">
    <property type="entry name" value="RBBP9/YdeN"/>
</dbReference>
<dbReference type="PATRIC" id="fig|1618486.3.peg.297"/>
<dbReference type="InterPro" id="IPR029058">
    <property type="entry name" value="AB_hydrolase_fold"/>
</dbReference>
<sequence>MRNIFIIHGSYGSPKENWFPWLKKELEKLGHRVLVPQFPIPPREKWDAATSGHSLSAWLKTLAKYKKYINDKTILIAHSRGNAFLFHFLNTLKKPVSSVFLVAPWMTFIWYPKSWKKTDSFMKKPFQWNKIKNTSKYFEVFQSINDSAGISVNDGERIAKYLGAKFNLVKNAGHFNIATYKKFKEFPLLLERIKIRL</sequence>
<accession>A0A0G0G865</accession>
<dbReference type="EMBL" id="LBSV01000003">
    <property type="protein sequence ID" value="KKQ26177.1"/>
    <property type="molecule type" value="Genomic_DNA"/>
</dbReference>
<dbReference type="Proteomes" id="UP000034917">
    <property type="component" value="Unassembled WGS sequence"/>
</dbReference>
<evidence type="ECO:0000313" key="1">
    <source>
        <dbReference type="EMBL" id="KKQ26177.1"/>
    </source>
</evidence>